<dbReference type="SUPFAM" id="SSF49265">
    <property type="entry name" value="Fibronectin type III"/>
    <property type="match status" value="1"/>
</dbReference>
<dbReference type="RefSeq" id="WP_371386553.1">
    <property type="nucleotide sequence ID" value="NZ_JBGLYH010000023.1"/>
</dbReference>
<organism evidence="2 3">
    <name type="scientific">Pseudodesulfovibrio karagichevae</name>
    <dbReference type="NCBI Taxonomy" id="3239305"/>
    <lineage>
        <taxon>Bacteria</taxon>
        <taxon>Pseudomonadati</taxon>
        <taxon>Thermodesulfobacteriota</taxon>
        <taxon>Desulfovibrionia</taxon>
        <taxon>Desulfovibrionales</taxon>
        <taxon>Desulfovibrionaceae</taxon>
    </lineage>
</organism>
<dbReference type="InterPro" id="IPR055385">
    <property type="entry name" value="GpJ_HDII-ins2"/>
</dbReference>
<evidence type="ECO:0000313" key="3">
    <source>
        <dbReference type="Proteomes" id="UP001568698"/>
    </source>
</evidence>
<dbReference type="InterPro" id="IPR036116">
    <property type="entry name" value="FN3_sf"/>
</dbReference>
<dbReference type="PANTHER" id="PTHR36251">
    <property type="entry name" value="FELS-1 PROPHAGE HOST SPECIFICITY PROTEIN-RELATED"/>
    <property type="match status" value="1"/>
</dbReference>
<sequence>MERQYVSVKTILNIVDPHGEPTCREWWHAGRKVRDYLPHTVELMRETELAVSVNGNLLTPFEQLAYVVQPNDFILFKVIPLGGGGGGKNPLAAIAALGFMMIGQYYAPYITAGLFTTNTTALGATIAGITYPTTTAIIAGGITMVGGYAVNAVLGGGRPDMPSIGVGKTGWEESPTYGWNAETNPTQNGRVLPVVYGEPKNIKPFLASRYIRTDGDKQYLNLLYLLGEGEQLEPQDLKINDQPLSNFSEVTWDWRPGTVDQAPIPAFNDSIFETAVGSKISFDSPIVITCEGGNLDALGVGLCARSGMAKFTTELTTTSVTVRLEYRLVGETEWTLWGDEVISGAQRSQLNRYFRKSGLPSGQYEIQVSFAEEPESSDTINNEMYLEYYHEIVSDDFRLPFTAQLSIEAMATDQLSGNRFVVSCTPRRLELDVYDEDLAAWTKTSAKNAGWIVYDQIRHPRYGVGWPHTRIRYQDFKRAADWNDTLGQECNIYFDSEMASGNAFEEIGLFGRFTVVQYGTQVGCNVDMPVELPEQSLVSTVSNIVRGSFGIEYLPVQDKADAIEITYFPDGVRKVAMFLGPHYGQITGRVPNVKKYTLRACGTYEAAESFARLMLNCNRWLTRTLTKKMRVEAIGCKVGDVIQSFHDKMKWGQGGRIASATLSGALINRDITFEPGRSYKIIVKHTHIMNIETRSEQIDEGVIVNPAAEEAVTTREISLVDPWDHQPMPSAVCDVYDVEQGKMLARVFSITRDTKWTRTIRALEYNAVVWAGGTPTTIPAAPVDLDPVRGLRARVHPAHEDGLYKTRVTLSWRGHATQWQVFQRRVGVTAWTRIGTTHDPSFPVSNLEVGFIYDFAVSADYTPGGGQAIQVDYTLGDISGVYEMVTEIIDGVEQPATEYIGETESNFYEVT</sequence>
<proteinExistence type="predicted"/>
<evidence type="ECO:0000313" key="2">
    <source>
        <dbReference type="EMBL" id="MEZ7197034.1"/>
    </source>
</evidence>
<accession>A0ABV4K251</accession>
<dbReference type="Pfam" id="PF24801">
    <property type="entry name" value="FNIII-A_GpJ"/>
    <property type="match status" value="1"/>
</dbReference>
<name>A0ABV4K251_9BACT</name>
<dbReference type="InterPro" id="IPR053171">
    <property type="entry name" value="Viral_Tip_Attach_Protein"/>
</dbReference>
<comment type="caution">
    <text evidence="2">The sequence shown here is derived from an EMBL/GenBank/DDBJ whole genome shotgun (WGS) entry which is preliminary data.</text>
</comment>
<evidence type="ECO:0000259" key="1">
    <source>
        <dbReference type="Pfam" id="PF24801"/>
    </source>
</evidence>
<dbReference type="PANTHER" id="PTHR36251:SF2">
    <property type="entry name" value="GIFSY-2 PROPHAGE HOST SPECIFICITY PROTEIN J, PHAGE LAMBDA"/>
    <property type="match status" value="1"/>
</dbReference>
<keyword evidence="3" id="KW-1185">Reference proteome</keyword>
<dbReference type="Proteomes" id="UP001568698">
    <property type="component" value="Unassembled WGS sequence"/>
</dbReference>
<gene>
    <name evidence="2" type="ORF">AB6M95_09770</name>
</gene>
<reference evidence="2 3" key="1">
    <citation type="submission" date="2024-08" db="EMBL/GenBank/DDBJ databases">
        <title>Sulfate-reducing bacteria isolated from formation water of the oil field in Kazakhstan and description of Pseudodesulfovibrio sp.</title>
        <authorList>
            <person name="Bidzhieva S.K."/>
            <person name="Tourova T.P."/>
            <person name="Grouzdev D.S."/>
            <person name="Beletsky A.V."/>
            <person name="Sokolova D.S."/>
            <person name="Samigullina S.R."/>
            <person name="Poltaraus A.B."/>
            <person name="Avtukh A.N."/>
            <person name="Tereshina V.M."/>
            <person name="Zhaparov N.S."/>
            <person name="Mardanov A.V."/>
            <person name="Nazina T.N."/>
        </authorList>
    </citation>
    <scope>NUCLEOTIDE SEQUENCE [LARGE SCALE GENOMIC DNA]</scope>
    <source>
        <strain evidence="2 3">9FUS</strain>
    </source>
</reference>
<dbReference type="EMBL" id="JBGLYH010000023">
    <property type="protein sequence ID" value="MEZ7197034.1"/>
    <property type="molecule type" value="Genomic_DNA"/>
</dbReference>
<feature type="domain" description="Tip attachment protein J HDII-ins2" evidence="1">
    <location>
        <begin position="273"/>
        <end position="394"/>
    </location>
</feature>
<protein>
    <recommendedName>
        <fullName evidence="1">Tip attachment protein J HDII-ins2 domain-containing protein</fullName>
    </recommendedName>
</protein>